<organism evidence="2 3">
    <name type="scientific">Athene cunicularia</name>
    <name type="common">Burrowing owl</name>
    <name type="synonym">Speotyto cunicularia</name>
    <dbReference type="NCBI Taxonomy" id="194338"/>
    <lineage>
        <taxon>Eukaryota</taxon>
        <taxon>Metazoa</taxon>
        <taxon>Chordata</taxon>
        <taxon>Craniata</taxon>
        <taxon>Vertebrata</taxon>
        <taxon>Euteleostomi</taxon>
        <taxon>Archelosauria</taxon>
        <taxon>Archosauria</taxon>
        <taxon>Dinosauria</taxon>
        <taxon>Saurischia</taxon>
        <taxon>Theropoda</taxon>
        <taxon>Coelurosauria</taxon>
        <taxon>Aves</taxon>
        <taxon>Neognathae</taxon>
        <taxon>Neoaves</taxon>
        <taxon>Telluraves</taxon>
        <taxon>Strigiformes</taxon>
        <taxon>Strigidae</taxon>
        <taxon>Athene</taxon>
    </lineage>
</organism>
<keyword evidence="3" id="KW-1185">Reference proteome</keyword>
<dbReference type="Proteomes" id="UP000472269">
    <property type="component" value="Unplaced"/>
</dbReference>
<proteinExistence type="predicted"/>
<evidence type="ECO:0000259" key="1">
    <source>
        <dbReference type="Pfam" id="PF18036"/>
    </source>
</evidence>
<reference evidence="2" key="1">
    <citation type="submission" date="2025-08" db="UniProtKB">
        <authorList>
            <consortium name="Ensembl"/>
        </authorList>
    </citation>
    <scope>IDENTIFICATION</scope>
</reference>
<name>A0A663N477_ATHCN</name>
<feature type="domain" description="SNRNP25 ubiquitin-like" evidence="1">
    <location>
        <begin position="81"/>
        <end position="111"/>
    </location>
</feature>
<evidence type="ECO:0000313" key="3">
    <source>
        <dbReference type="Proteomes" id="UP000472269"/>
    </source>
</evidence>
<dbReference type="InterPro" id="IPR040610">
    <property type="entry name" value="SNRNP25_ubiquitin"/>
</dbReference>
<dbReference type="Ensembl" id="ENSACUT00000019601.1">
    <property type="protein sequence ID" value="ENSACUP00000018388.1"/>
    <property type="gene ID" value="ENSACUG00000012321.1"/>
</dbReference>
<evidence type="ECO:0000313" key="2">
    <source>
        <dbReference type="Ensembl" id="ENSACUP00000018388.1"/>
    </source>
</evidence>
<sequence length="112" mass="12572">MVTFNKFIHIYSIESCSSSAGLGLPEERCLGPCPQPPGCPGVAALWRGNAASWRICIPSPKSAVWGLCGRVPWLVRVSHRSNSHRSKCYIWRTYHLTYAGEKLADDRKKLRE</sequence>
<dbReference type="AlphaFoldDB" id="A0A663N477"/>
<dbReference type="Gene3D" id="3.10.20.90">
    <property type="entry name" value="Phosphatidylinositol 3-kinase Catalytic Subunit, Chain A, domain 1"/>
    <property type="match status" value="1"/>
</dbReference>
<reference evidence="2" key="2">
    <citation type="submission" date="2025-09" db="UniProtKB">
        <authorList>
            <consortium name="Ensembl"/>
        </authorList>
    </citation>
    <scope>IDENTIFICATION</scope>
</reference>
<protein>
    <recommendedName>
        <fullName evidence="1">SNRNP25 ubiquitin-like domain-containing protein</fullName>
    </recommendedName>
</protein>
<accession>A0A663N477</accession>
<dbReference type="Pfam" id="PF18036">
    <property type="entry name" value="Ubiquitin_4"/>
    <property type="match status" value="1"/>
</dbReference>